<protein>
    <submittedName>
        <fullName evidence="1">Uncharacterized protein</fullName>
    </submittedName>
</protein>
<dbReference type="PATRIC" id="fig|1094466.5.peg.1138"/>
<dbReference type="HOGENOM" id="CLU_557535_0_0_10"/>
<dbReference type="OrthoDB" id="714416at2"/>
<proteinExistence type="predicted"/>
<gene>
    <name evidence="1" type="ordered locus">KQS_05795</name>
</gene>
<name>H8XVF3_FLAIG</name>
<dbReference type="KEGG" id="fin:KQS_05795"/>
<dbReference type="EMBL" id="HE774682">
    <property type="protein sequence ID" value="CCG53123.1"/>
    <property type="molecule type" value="Genomic_DNA"/>
</dbReference>
<accession>H8XVF3</accession>
<dbReference type="Proteomes" id="UP000007599">
    <property type="component" value="Chromosome I"/>
</dbReference>
<dbReference type="RefSeq" id="WP_014388250.1">
    <property type="nucleotide sequence ID" value="NC_017025.1"/>
</dbReference>
<evidence type="ECO:0000313" key="1">
    <source>
        <dbReference type="EMBL" id="CCG53123.1"/>
    </source>
</evidence>
<organism evidence="1 2">
    <name type="scientific">Flavobacterium indicum (strain DSM 17447 / CIP 109464 / GPTSA100-9)</name>
    <dbReference type="NCBI Taxonomy" id="1094466"/>
    <lineage>
        <taxon>Bacteria</taxon>
        <taxon>Pseudomonadati</taxon>
        <taxon>Bacteroidota</taxon>
        <taxon>Flavobacteriia</taxon>
        <taxon>Flavobacteriales</taxon>
        <taxon>Flavobacteriaceae</taxon>
        <taxon>Flavobacterium</taxon>
    </lineage>
</organism>
<sequence>MIIEETKKIIESLSMNEKRYFKLFVNKNIFGNQNKYLMLFDIFNNFTDIDEQLLKKHINEHQFSDKNVSYDLNYLNKLILRSLNEFHYEKTVSLKLQNLIKSVEILFYKGLYEECLRIIQKAKKLNSKNENEILMLELLNWEKKCMGYSKGFQGAMSVNKKIDEYFNSIKRNRTIVDLYYHSYYLKNSTGKIALEKIISEFEQIIQHPLIVDHKELLTSTQPRIFKELIFANYFHVLQQTANELKHLEKAIEIYDEQVFYKQENPLDYISVYTRIIDIYKKSDDATFYNKIEGLRQFDSILDFQKNVALERIFFHTYLAELEHLVYNNQFQEGLQMMQHIVKQINTNKFNIEPYYYIGMYYQFACITLITKNLSQSLKHINYILNEFDFNDRPNTFIKAEILNIIIHFELKNYKLVLHNLNSFKKKYTKTFKINALEKKILKLIEAISNDPYLKKTSIEFANLHKKIVQMEIEKTNSNLIYLNYILSKK</sequence>
<dbReference type="STRING" id="1094466.KQS_05795"/>
<reference evidence="2" key="2">
    <citation type="submission" date="2012-03" db="EMBL/GenBank/DDBJ databases">
        <title>Complete genome sequence of Flavobacterium indicum GPTSA100-9T, isolated from warm spring water.</title>
        <authorList>
            <person name="Barbier P."/>
            <person name="Houel A."/>
            <person name="Loux V."/>
            <person name="Poulain J."/>
            <person name="Bernardet J.-F."/>
            <person name="Touchon M."/>
            <person name="Duchaud E."/>
        </authorList>
    </citation>
    <scope>NUCLEOTIDE SEQUENCE [LARGE SCALE GENOMIC DNA]</scope>
    <source>
        <strain evidence="2">DSM 17447 / CIP 109464 / GPTSA100-9</strain>
    </source>
</reference>
<evidence type="ECO:0000313" key="2">
    <source>
        <dbReference type="Proteomes" id="UP000007599"/>
    </source>
</evidence>
<dbReference type="eggNOG" id="COG0535">
    <property type="taxonomic scope" value="Bacteria"/>
</dbReference>
<reference evidence="1 2" key="1">
    <citation type="journal article" date="2012" name="J. Bacteriol.">
        <title>Complete Genome Sequence of Flavobacterium indicum GPSTA100-9T, Isolated from Warm Spring Water.</title>
        <authorList>
            <person name="Barbier P."/>
            <person name="Houel A."/>
            <person name="Loux V."/>
            <person name="Poulain J."/>
            <person name="Bernardet J.F."/>
            <person name="Touchon M."/>
            <person name="Duchaud E."/>
        </authorList>
    </citation>
    <scope>NUCLEOTIDE SEQUENCE [LARGE SCALE GENOMIC DNA]</scope>
    <source>
        <strain evidence="2">DSM 17447 / CIP 109464 / GPTSA100-9</strain>
    </source>
</reference>
<dbReference type="AlphaFoldDB" id="H8XVF3"/>
<keyword evidence="2" id="KW-1185">Reference proteome</keyword>